<dbReference type="InterPro" id="IPR015985">
    <property type="entry name" value="TehB-like_dom"/>
</dbReference>
<feature type="domain" description="Tellurite resistance methyltransferase TehB-like" evidence="1">
    <location>
        <begin position="41"/>
        <end position="92"/>
    </location>
</feature>
<dbReference type="AlphaFoldDB" id="A0A1G5ILM5"/>
<evidence type="ECO:0000313" key="3">
    <source>
        <dbReference type="Proteomes" id="UP000198870"/>
    </source>
</evidence>
<proteinExistence type="predicted"/>
<dbReference type="EMBL" id="FMUX01000020">
    <property type="protein sequence ID" value="SCY76834.1"/>
    <property type="molecule type" value="Genomic_DNA"/>
</dbReference>
<name>A0A1G5ILM5_9BACT</name>
<dbReference type="Gene3D" id="3.40.50.150">
    <property type="entry name" value="Vaccinia Virus protein VP39"/>
    <property type="match status" value="1"/>
</dbReference>
<dbReference type="InterPro" id="IPR029063">
    <property type="entry name" value="SAM-dependent_MTases_sf"/>
</dbReference>
<gene>
    <name evidence="2" type="ORF">SAMN05216233_120109</name>
</gene>
<dbReference type="SUPFAM" id="SSF53335">
    <property type="entry name" value="S-adenosyl-L-methionine-dependent methyltransferases"/>
    <property type="match status" value="1"/>
</dbReference>
<reference evidence="2 3" key="1">
    <citation type="submission" date="2016-10" db="EMBL/GenBank/DDBJ databases">
        <authorList>
            <person name="de Groot N.N."/>
        </authorList>
    </citation>
    <scope>NUCLEOTIDE SEQUENCE [LARGE SCALE GENOMIC DNA]</scope>
    <source>
        <strain evidence="2 3">AA1</strain>
    </source>
</reference>
<dbReference type="Proteomes" id="UP000198870">
    <property type="component" value="Unassembled WGS sequence"/>
</dbReference>
<accession>A0A1G5ILM5</accession>
<keyword evidence="3" id="KW-1185">Reference proteome</keyword>
<organism evidence="2 3">
    <name type="scientific">Desulfoluna spongiiphila</name>
    <dbReference type="NCBI Taxonomy" id="419481"/>
    <lineage>
        <taxon>Bacteria</taxon>
        <taxon>Pseudomonadati</taxon>
        <taxon>Thermodesulfobacteriota</taxon>
        <taxon>Desulfobacteria</taxon>
        <taxon>Desulfobacterales</taxon>
        <taxon>Desulfolunaceae</taxon>
        <taxon>Desulfoluna</taxon>
    </lineage>
</organism>
<dbReference type="CDD" id="cd02440">
    <property type="entry name" value="AdoMet_MTases"/>
    <property type="match status" value="1"/>
</dbReference>
<dbReference type="STRING" id="419481.SAMN05216233_120109"/>
<dbReference type="RefSeq" id="WP_175469993.1">
    <property type="nucleotide sequence ID" value="NZ_FMUX01000020.1"/>
</dbReference>
<dbReference type="Pfam" id="PF03848">
    <property type="entry name" value="TehB"/>
    <property type="match status" value="1"/>
</dbReference>
<evidence type="ECO:0000259" key="1">
    <source>
        <dbReference type="Pfam" id="PF03848"/>
    </source>
</evidence>
<sequence>MNDLSWKTYCHRTSDIPPRPTLVKALSFFNNEPSQDVEKIAVDLGCGAGGDCLSLLAAGWSVLAIDKEPEAIRAVEAKASPHANQLKTRVSLFEEIQSLPTSLLVNASLSLPFCRPEVFHDLWHIVAGSIQAGGRFAGTLFGDRDEWSSNTAMTFLSMDQVRGMFSGFEMEYFHERDEMGPTATAGDKHWHSYSVVAKEKHLDPK</sequence>
<protein>
    <submittedName>
        <fullName evidence="2">Tellurite resistance protein TehB</fullName>
    </submittedName>
</protein>
<evidence type="ECO:0000313" key="2">
    <source>
        <dbReference type="EMBL" id="SCY76834.1"/>
    </source>
</evidence>